<dbReference type="InterPro" id="IPR004617">
    <property type="entry name" value="ApaH"/>
</dbReference>
<dbReference type="EC" id="3.6.1.41" evidence="5"/>
<dbReference type="NCBIfam" id="TIGR00668">
    <property type="entry name" value="apaH"/>
    <property type="match status" value="1"/>
</dbReference>
<evidence type="ECO:0000256" key="5">
    <source>
        <dbReference type="HAMAP-Rule" id="MF_00199"/>
    </source>
</evidence>
<dbReference type="Pfam" id="PF00149">
    <property type="entry name" value="Metallophos"/>
    <property type="match status" value="1"/>
</dbReference>
<gene>
    <name evidence="5 7" type="primary">apaH</name>
    <name evidence="7" type="ORF">Ttaiw_01812</name>
</gene>
<keyword evidence="8" id="KW-1185">Reference proteome</keyword>
<dbReference type="AlphaFoldDB" id="A0A554X4F1"/>
<name>A0A554X4F1_9BURK</name>
<evidence type="ECO:0000313" key="7">
    <source>
        <dbReference type="EMBL" id="TSE30717.1"/>
    </source>
</evidence>
<comment type="catalytic activity">
    <reaction evidence="4 5">
        <text>P(1),P(4)-bis(5'-adenosyl) tetraphosphate + H2O = 2 ADP + 2 H(+)</text>
        <dbReference type="Rhea" id="RHEA:24252"/>
        <dbReference type="ChEBI" id="CHEBI:15377"/>
        <dbReference type="ChEBI" id="CHEBI:15378"/>
        <dbReference type="ChEBI" id="CHEBI:58141"/>
        <dbReference type="ChEBI" id="CHEBI:456216"/>
        <dbReference type="EC" id="3.6.1.41"/>
    </reaction>
</comment>
<dbReference type="PANTHER" id="PTHR40942">
    <property type="match status" value="1"/>
</dbReference>
<comment type="function">
    <text evidence="1 5">Hydrolyzes diadenosine 5',5'''-P1,P4-tetraphosphate to yield ADP.</text>
</comment>
<evidence type="ECO:0000256" key="2">
    <source>
        <dbReference type="ARBA" id="ARBA00005419"/>
    </source>
</evidence>
<comment type="similarity">
    <text evidence="2 5">Belongs to the Ap4A hydrolase family.</text>
</comment>
<protein>
    <recommendedName>
        <fullName evidence="5">Bis(5'-nucleosyl)-tetraphosphatase, symmetrical</fullName>
        <ecNumber evidence="5">3.6.1.41</ecNumber>
    </recommendedName>
    <alternativeName>
        <fullName evidence="5">Ap4A hydrolase</fullName>
    </alternativeName>
    <alternativeName>
        <fullName evidence="5">Diadenosine 5',5'''-P1,P4-tetraphosphate pyrophosphohydrolase</fullName>
    </alternativeName>
    <alternativeName>
        <fullName evidence="5">Diadenosine tetraphosphatase</fullName>
    </alternativeName>
</protein>
<organism evidence="7 8">
    <name type="scientific">Tepidimonas taiwanensis</name>
    <dbReference type="NCBI Taxonomy" id="307486"/>
    <lineage>
        <taxon>Bacteria</taxon>
        <taxon>Pseudomonadati</taxon>
        <taxon>Pseudomonadota</taxon>
        <taxon>Betaproteobacteria</taxon>
        <taxon>Burkholderiales</taxon>
        <taxon>Tepidimonas</taxon>
    </lineage>
</organism>
<dbReference type="OrthoDB" id="9807890at2"/>
<dbReference type="EMBL" id="VJOM01000020">
    <property type="protein sequence ID" value="TSE30717.1"/>
    <property type="molecule type" value="Genomic_DNA"/>
</dbReference>
<dbReference type="Proteomes" id="UP000317763">
    <property type="component" value="Unassembled WGS sequence"/>
</dbReference>
<evidence type="ECO:0000256" key="4">
    <source>
        <dbReference type="ARBA" id="ARBA00049417"/>
    </source>
</evidence>
<reference evidence="7 8" key="1">
    <citation type="submission" date="2019-07" db="EMBL/GenBank/DDBJ databases">
        <title>Tepidimonas taiwanensis I1-1 draft genome.</title>
        <authorList>
            <person name="Da Costa M.S."/>
            <person name="Froufe H.J.C."/>
            <person name="Egas C."/>
            <person name="Albuquerque L."/>
        </authorList>
    </citation>
    <scope>NUCLEOTIDE SEQUENCE [LARGE SCALE GENOMIC DNA]</scope>
    <source>
        <strain evidence="7 8">I1-1</strain>
    </source>
</reference>
<dbReference type="InterPro" id="IPR004843">
    <property type="entry name" value="Calcineurin-like_PHP"/>
</dbReference>
<dbReference type="GO" id="GO:0008803">
    <property type="term" value="F:bis(5'-nucleosyl)-tetraphosphatase (symmetrical) activity"/>
    <property type="evidence" value="ECO:0007669"/>
    <property type="project" value="UniProtKB-UniRule"/>
</dbReference>
<accession>A0A554X4F1</accession>
<keyword evidence="3 5" id="KW-0378">Hydrolase</keyword>
<dbReference type="RefSeq" id="WP_143898073.1">
    <property type="nucleotide sequence ID" value="NZ_CP083911.1"/>
</dbReference>
<dbReference type="CDD" id="cd07422">
    <property type="entry name" value="MPP_ApaH"/>
    <property type="match status" value="1"/>
</dbReference>
<dbReference type="PIRSF" id="PIRSF000903">
    <property type="entry name" value="B5n-ttraPtase_sm"/>
    <property type="match status" value="1"/>
</dbReference>
<evidence type="ECO:0000313" key="8">
    <source>
        <dbReference type="Proteomes" id="UP000317763"/>
    </source>
</evidence>
<dbReference type="NCBIfam" id="NF001204">
    <property type="entry name" value="PRK00166.1"/>
    <property type="match status" value="1"/>
</dbReference>
<proteinExistence type="inferred from homology"/>
<evidence type="ECO:0000256" key="1">
    <source>
        <dbReference type="ARBA" id="ARBA00003413"/>
    </source>
</evidence>
<dbReference type="SUPFAM" id="SSF56300">
    <property type="entry name" value="Metallo-dependent phosphatases"/>
    <property type="match status" value="1"/>
</dbReference>
<dbReference type="InterPro" id="IPR029052">
    <property type="entry name" value="Metallo-depent_PP-like"/>
</dbReference>
<evidence type="ECO:0000259" key="6">
    <source>
        <dbReference type="Pfam" id="PF00149"/>
    </source>
</evidence>
<comment type="caution">
    <text evidence="7">The sequence shown here is derived from an EMBL/GenBank/DDBJ whole genome shotgun (WGS) entry which is preliminary data.</text>
</comment>
<sequence>MSLYLIGDVQGCDDALQRLLADIGFSPSRDRLILLGDVVNRGPASLATLRRLRALDGAAEVLLGNHDLHLLAVAHGVRPPHRSDTLDDILQAPDRAALLDWLRWRPLALMERGWLLVHAGVLPQWTPAQVLALAAEVEERLRAPDVGAWLHRMYGNHPDRWDDGLIGADRWRVIVNALTRLRFCSADGVMEFATKDSAAQAPAGFLPWFDVPGRRSADTPIAFGHWSTLGPLCRADLLALDTGCVWGGQLSAARLPDGLEAPDARRAEIIRIPCPQAQRPGR</sequence>
<dbReference type="Gene3D" id="3.60.21.10">
    <property type="match status" value="1"/>
</dbReference>
<dbReference type="STRING" id="307486.GCA_000807215_01920"/>
<dbReference type="HAMAP" id="MF_00199">
    <property type="entry name" value="ApaH"/>
    <property type="match status" value="1"/>
</dbReference>
<evidence type="ECO:0000256" key="3">
    <source>
        <dbReference type="ARBA" id="ARBA00022801"/>
    </source>
</evidence>
<feature type="domain" description="Calcineurin-like phosphoesterase" evidence="6">
    <location>
        <begin position="1"/>
        <end position="123"/>
    </location>
</feature>
<dbReference type="PANTHER" id="PTHR40942:SF4">
    <property type="entry name" value="CYTOCHROME C5"/>
    <property type="match status" value="1"/>
</dbReference>